<dbReference type="EC" id="3.1.1.1" evidence="3"/>
<dbReference type="Proteomes" id="UP000092871">
    <property type="component" value="Unassembled WGS sequence"/>
</dbReference>
<evidence type="ECO:0000256" key="1">
    <source>
        <dbReference type="ARBA" id="ARBA00022801"/>
    </source>
</evidence>
<dbReference type="Gene3D" id="3.40.50.1820">
    <property type="entry name" value="alpha/beta hydrolase"/>
    <property type="match status" value="1"/>
</dbReference>
<evidence type="ECO:0000259" key="2">
    <source>
        <dbReference type="Pfam" id="PF20434"/>
    </source>
</evidence>
<dbReference type="Pfam" id="PF20434">
    <property type="entry name" value="BD-FAE"/>
    <property type="match status" value="1"/>
</dbReference>
<dbReference type="AlphaFoldDB" id="A0A1C3JNS5"/>
<accession>A0A1C3JNS5</accession>
<dbReference type="SUPFAM" id="SSF53474">
    <property type="entry name" value="alpha/beta-Hydrolases"/>
    <property type="match status" value="1"/>
</dbReference>
<dbReference type="EMBL" id="FLRA01000003">
    <property type="protein sequence ID" value="SBT16804.1"/>
    <property type="molecule type" value="Genomic_DNA"/>
</dbReference>
<proteinExistence type="predicted"/>
<reference evidence="3 6" key="1">
    <citation type="submission" date="2016-06" db="EMBL/GenBank/DDBJ databases">
        <authorList>
            <person name="Kjaerup R.B."/>
            <person name="Dalgaard T.S."/>
            <person name="Juul-Madsen H.R."/>
        </authorList>
    </citation>
    <scope>NUCLEOTIDE SEQUENCE [LARGE SCALE GENOMIC DNA]</scope>
    <source>
        <strain evidence="3 6">CECT 5115</strain>
    </source>
</reference>
<feature type="domain" description="BD-FAE-like" evidence="2">
    <location>
        <begin position="31"/>
        <end position="217"/>
    </location>
</feature>
<evidence type="ECO:0000313" key="5">
    <source>
        <dbReference type="Proteomes" id="UP000092840"/>
    </source>
</evidence>
<reference evidence="4 5" key="2">
    <citation type="submission" date="2016-06" db="EMBL/GenBank/DDBJ databases">
        <authorList>
            <person name="Rodrigo-Torres L."/>
            <person name="Arahal D.R."/>
        </authorList>
    </citation>
    <scope>NUCLEOTIDE SEQUENCE [LARGE SCALE GENOMIC DNA]</scope>
    <source>
        <strain evidence="4 5">CECT 5116</strain>
    </source>
</reference>
<dbReference type="RefSeq" id="WP_244502873.1">
    <property type="nucleotide sequence ID" value="NZ_FLRA01000003.1"/>
</dbReference>
<name>A0A1C3JNS5_9GAMM</name>
<gene>
    <name evidence="3" type="primary">nlhH</name>
    <name evidence="3" type="ORF">MGA5115_00889</name>
    <name evidence="4" type="ORF">MGA5116_01107</name>
</gene>
<protein>
    <submittedName>
        <fullName evidence="3">Carboxylesterase NlhH</fullName>
        <ecNumber evidence="3">3.1.1.1</ecNumber>
    </submittedName>
</protein>
<evidence type="ECO:0000313" key="6">
    <source>
        <dbReference type="Proteomes" id="UP000092871"/>
    </source>
</evidence>
<dbReference type="InterPro" id="IPR049492">
    <property type="entry name" value="BD-FAE-like_dom"/>
</dbReference>
<organism evidence="3 6">
    <name type="scientific">Marinomonas gallaica</name>
    <dbReference type="NCBI Taxonomy" id="1806667"/>
    <lineage>
        <taxon>Bacteria</taxon>
        <taxon>Pseudomonadati</taxon>
        <taxon>Pseudomonadota</taxon>
        <taxon>Gammaproteobacteria</taxon>
        <taxon>Oceanospirillales</taxon>
        <taxon>Oceanospirillaceae</taxon>
        <taxon>Marinomonas</taxon>
    </lineage>
</organism>
<dbReference type="InterPro" id="IPR050300">
    <property type="entry name" value="GDXG_lipolytic_enzyme"/>
</dbReference>
<keyword evidence="5" id="KW-1185">Reference proteome</keyword>
<dbReference type="EMBL" id="FLRB01000006">
    <property type="protein sequence ID" value="SBT20520.1"/>
    <property type="molecule type" value="Genomic_DNA"/>
</dbReference>
<dbReference type="PANTHER" id="PTHR48081:SF9">
    <property type="entry name" value="CARBOXYLESTERASE"/>
    <property type="match status" value="1"/>
</dbReference>
<evidence type="ECO:0000313" key="3">
    <source>
        <dbReference type="EMBL" id="SBT16804.1"/>
    </source>
</evidence>
<dbReference type="GO" id="GO:0106435">
    <property type="term" value="F:carboxylesterase activity"/>
    <property type="evidence" value="ECO:0007669"/>
    <property type="project" value="UniProtKB-EC"/>
</dbReference>
<dbReference type="PANTHER" id="PTHR48081">
    <property type="entry name" value="AB HYDROLASE SUPERFAMILY PROTEIN C4A8.06C"/>
    <property type="match status" value="1"/>
</dbReference>
<sequence>MGVNVANIPSHFGDVTRHENISYGTLPEQTLDIYTPQQETGQRHPVIVFFYGGSWQDGHKEMYPFVAKPFVDRGYIVVIPDYRKYPQVKFPSFVEDGADAIVWTLNNIGSFQGNPDNLFVMGHSAGAHIGALISADEQYLSSKGHSNQNIKAFVGLSGPYDFIPMEEDLKDIFGPPECYPQMTVTTFIDGNEPPMLLMWGEEDTLVGQRNIDLLSTKIKLERGRVTTKTFPEMGHVDMISNLIWFIPSEVSIDQEISEFFARQH</sequence>
<dbReference type="Proteomes" id="UP000092840">
    <property type="component" value="Unassembled WGS sequence"/>
</dbReference>
<keyword evidence="1 3" id="KW-0378">Hydrolase</keyword>
<dbReference type="InterPro" id="IPR029058">
    <property type="entry name" value="AB_hydrolase_fold"/>
</dbReference>
<evidence type="ECO:0000313" key="4">
    <source>
        <dbReference type="EMBL" id="SBT20520.1"/>
    </source>
</evidence>